<evidence type="ECO:0000313" key="11">
    <source>
        <dbReference type="EMBL" id="CAG5124024.1"/>
    </source>
</evidence>
<evidence type="ECO:0000256" key="6">
    <source>
        <dbReference type="ARBA" id="ARBA00023136"/>
    </source>
</evidence>
<comment type="subcellular location">
    <subcellularLocation>
        <location evidence="1">Cell membrane</location>
        <topology evidence="1">Multi-pass membrane protein</topology>
    </subcellularLocation>
</comment>
<dbReference type="AlphaFoldDB" id="A0A8S3Z3K5"/>
<evidence type="ECO:0000256" key="9">
    <source>
        <dbReference type="SAM" id="Phobius"/>
    </source>
</evidence>
<feature type="domain" description="G-protein coupled receptors family 1 profile" evidence="10">
    <location>
        <begin position="41"/>
        <end position="332"/>
    </location>
</feature>
<comment type="caution">
    <text evidence="11">The sequence shown here is derived from an EMBL/GenBank/DDBJ whole genome shotgun (WGS) entry which is preliminary data.</text>
</comment>
<dbReference type="SUPFAM" id="SSF81321">
    <property type="entry name" value="Family A G protein-coupled receptor-like"/>
    <property type="match status" value="1"/>
</dbReference>
<dbReference type="Proteomes" id="UP000678393">
    <property type="component" value="Unassembled WGS sequence"/>
</dbReference>
<keyword evidence="7" id="KW-0675">Receptor</keyword>
<evidence type="ECO:0000256" key="3">
    <source>
        <dbReference type="ARBA" id="ARBA00022692"/>
    </source>
</evidence>
<dbReference type="PROSITE" id="PS50262">
    <property type="entry name" value="G_PROTEIN_RECEP_F1_2"/>
    <property type="match status" value="1"/>
</dbReference>
<evidence type="ECO:0000256" key="7">
    <source>
        <dbReference type="ARBA" id="ARBA00023170"/>
    </source>
</evidence>
<organism evidence="11 12">
    <name type="scientific">Candidula unifasciata</name>
    <dbReference type="NCBI Taxonomy" id="100452"/>
    <lineage>
        <taxon>Eukaryota</taxon>
        <taxon>Metazoa</taxon>
        <taxon>Spiralia</taxon>
        <taxon>Lophotrochozoa</taxon>
        <taxon>Mollusca</taxon>
        <taxon>Gastropoda</taxon>
        <taxon>Heterobranchia</taxon>
        <taxon>Euthyneura</taxon>
        <taxon>Panpulmonata</taxon>
        <taxon>Eupulmonata</taxon>
        <taxon>Stylommatophora</taxon>
        <taxon>Helicina</taxon>
        <taxon>Helicoidea</taxon>
        <taxon>Geomitridae</taxon>
        <taxon>Candidula</taxon>
    </lineage>
</organism>
<dbReference type="PRINTS" id="PR00237">
    <property type="entry name" value="GPCRRHODOPSN"/>
</dbReference>
<dbReference type="PANTHER" id="PTHR24230">
    <property type="entry name" value="G-PROTEIN COUPLED RECEPTOR"/>
    <property type="match status" value="1"/>
</dbReference>
<accession>A0A8S3Z3K5</accession>
<dbReference type="InterPro" id="IPR000276">
    <property type="entry name" value="GPCR_Rhodpsn"/>
</dbReference>
<keyword evidence="2" id="KW-1003">Cell membrane</keyword>
<gene>
    <name evidence="11" type="ORF">CUNI_LOCUS9582</name>
</gene>
<evidence type="ECO:0000256" key="5">
    <source>
        <dbReference type="ARBA" id="ARBA00023040"/>
    </source>
</evidence>
<dbReference type="Gene3D" id="1.20.1070.10">
    <property type="entry name" value="Rhodopsin 7-helix transmembrane proteins"/>
    <property type="match status" value="1"/>
</dbReference>
<name>A0A8S3Z3K5_9EUPU</name>
<evidence type="ECO:0000256" key="2">
    <source>
        <dbReference type="ARBA" id="ARBA00022475"/>
    </source>
</evidence>
<keyword evidence="3 9" id="KW-0812">Transmembrane</keyword>
<feature type="transmembrane region" description="Helical" evidence="9">
    <location>
        <begin position="149"/>
        <end position="172"/>
    </location>
</feature>
<evidence type="ECO:0000256" key="4">
    <source>
        <dbReference type="ARBA" id="ARBA00022989"/>
    </source>
</evidence>
<dbReference type="GO" id="GO:0007218">
    <property type="term" value="P:neuropeptide signaling pathway"/>
    <property type="evidence" value="ECO:0007669"/>
    <property type="project" value="TreeGrafter"/>
</dbReference>
<dbReference type="GO" id="GO:0008528">
    <property type="term" value="F:G protein-coupled peptide receptor activity"/>
    <property type="evidence" value="ECO:0007669"/>
    <property type="project" value="TreeGrafter"/>
</dbReference>
<keyword evidence="12" id="KW-1185">Reference proteome</keyword>
<feature type="transmembrane region" description="Helical" evidence="9">
    <location>
        <begin position="20"/>
        <end position="46"/>
    </location>
</feature>
<keyword evidence="5" id="KW-0297">G-protein coupled receptor</keyword>
<feature type="transmembrane region" description="Helical" evidence="9">
    <location>
        <begin position="105"/>
        <end position="128"/>
    </location>
</feature>
<dbReference type="InterPro" id="IPR017452">
    <property type="entry name" value="GPCR_Rhodpsn_7TM"/>
</dbReference>
<keyword evidence="4 9" id="KW-1133">Transmembrane helix</keyword>
<dbReference type="PANTHER" id="PTHR24230:SF75">
    <property type="entry name" value="RELAXIN FAMILY PEPTIDE RECEPTOR 3"/>
    <property type="match status" value="1"/>
</dbReference>
<dbReference type="OrthoDB" id="6088752at2759"/>
<dbReference type="EMBL" id="CAJHNH020001679">
    <property type="protein sequence ID" value="CAG5124024.1"/>
    <property type="molecule type" value="Genomic_DNA"/>
</dbReference>
<feature type="transmembrane region" description="Helical" evidence="9">
    <location>
        <begin position="58"/>
        <end position="85"/>
    </location>
</feature>
<evidence type="ECO:0000313" key="12">
    <source>
        <dbReference type="Proteomes" id="UP000678393"/>
    </source>
</evidence>
<reference evidence="11" key="1">
    <citation type="submission" date="2021-04" db="EMBL/GenBank/DDBJ databases">
        <authorList>
            <consortium name="Molecular Ecology Group"/>
        </authorList>
    </citation>
    <scope>NUCLEOTIDE SEQUENCE</scope>
</reference>
<sequence length="348" mass="39035">MFNNTQNDLSFRGLVTNMQYFLFMEFYSEVGTVLSFIGIVSNIINIRIFCAMGLADGITVSFLCLSIFDLAYLIISFALGISIVLGVIEHRTPKAFFIKPQGVSIILTNFMVLVNIINVLTTTFLAVARCMCVAKPLQFKNWFSKTITLAFIGSFIVVSVVSYAPVIASLGFKTQFDIGKNITRPILWVSPKRDSIKVITWIILNLILPFTTQFIIVVCIVIMANSLRVSSRFRQSAVSMSVADKKGNDILSSKSTVPTDKLSGKDILVVQQVVLISVVYIICNTPKMIISVAAITVPGFTIGQRYSNLYLSVNTLRYQFEIFNSSVNTFIYYRYNTKFRELLLTCFK</sequence>
<evidence type="ECO:0000259" key="10">
    <source>
        <dbReference type="PROSITE" id="PS50262"/>
    </source>
</evidence>
<proteinExistence type="predicted"/>
<evidence type="ECO:0000256" key="8">
    <source>
        <dbReference type="ARBA" id="ARBA00023224"/>
    </source>
</evidence>
<keyword evidence="8" id="KW-0807">Transducer</keyword>
<dbReference type="GO" id="GO:0005886">
    <property type="term" value="C:plasma membrane"/>
    <property type="evidence" value="ECO:0007669"/>
    <property type="project" value="UniProtKB-SubCell"/>
</dbReference>
<evidence type="ECO:0000256" key="1">
    <source>
        <dbReference type="ARBA" id="ARBA00004651"/>
    </source>
</evidence>
<keyword evidence="6 9" id="KW-0472">Membrane</keyword>
<feature type="transmembrane region" description="Helical" evidence="9">
    <location>
        <begin position="198"/>
        <end position="224"/>
    </location>
</feature>
<protein>
    <recommendedName>
        <fullName evidence="10">G-protein coupled receptors family 1 profile domain-containing protein</fullName>
    </recommendedName>
</protein>